<accession>A0A6L5Y130</accession>
<reference evidence="1 2" key="1">
    <citation type="submission" date="2019-08" db="EMBL/GenBank/DDBJ databases">
        <title>In-depth cultivation of the pig gut microbiome towards novel bacterial diversity and tailored functional studies.</title>
        <authorList>
            <person name="Wylensek D."/>
            <person name="Hitch T.C.A."/>
            <person name="Clavel T."/>
        </authorList>
    </citation>
    <scope>NUCLEOTIDE SEQUENCE [LARGE SCALE GENOMIC DNA]</scope>
    <source>
        <strain evidence="1 2">WCA-693-APC-MOT-I</strain>
    </source>
</reference>
<evidence type="ECO:0000313" key="1">
    <source>
        <dbReference type="EMBL" id="MSS64579.1"/>
    </source>
</evidence>
<protein>
    <submittedName>
        <fullName evidence="1">Uncharacterized protein</fullName>
    </submittedName>
</protein>
<dbReference type="RefSeq" id="WP_154519975.1">
    <property type="nucleotide sequence ID" value="NZ_VUMT01000022.1"/>
</dbReference>
<evidence type="ECO:0000313" key="2">
    <source>
        <dbReference type="Proteomes" id="UP000482209"/>
    </source>
</evidence>
<sequence length="61" mass="7238">MDKIKITCTKEQREALDKMLRLGFCTSTTYSSIFQAKNQTDYDILQKIEYEIRRESGNRDL</sequence>
<proteinExistence type="predicted"/>
<keyword evidence="2" id="KW-1185">Reference proteome</keyword>
<dbReference type="Proteomes" id="UP000482209">
    <property type="component" value="Unassembled WGS sequence"/>
</dbReference>
<dbReference type="EMBL" id="VUMT01000022">
    <property type="protein sequence ID" value="MSS64579.1"/>
    <property type="molecule type" value="Genomic_DNA"/>
</dbReference>
<organism evidence="1 2">
    <name type="scientific">Velocimicrobium porci</name>
    <dbReference type="NCBI Taxonomy" id="2606634"/>
    <lineage>
        <taxon>Bacteria</taxon>
        <taxon>Bacillati</taxon>
        <taxon>Bacillota</taxon>
        <taxon>Clostridia</taxon>
        <taxon>Lachnospirales</taxon>
        <taxon>Lachnospiraceae</taxon>
        <taxon>Velocimicrobium</taxon>
    </lineage>
</organism>
<comment type="caution">
    <text evidence="1">The sequence shown here is derived from an EMBL/GenBank/DDBJ whole genome shotgun (WGS) entry which is preliminary data.</text>
</comment>
<gene>
    <name evidence="1" type="ORF">FYJ58_11935</name>
</gene>
<name>A0A6L5Y130_9FIRM</name>
<dbReference type="AlphaFoldDB" id="A0A6L5Y130"/>